<reference evidence="3" key="2">
    <citation type="submission" date="2013-04" db="UniProtKB">
        <authorList>
            <consortium name="EnsemblPlants"/>
        </authorList>
    </citation>
    <scope>IDENTIFICATION</scope>
</reference>
<dbReference type="Gramene" id="OB11G27200.1">
    <property type="protein sequence ID" value="OB11G27200.1"/>
    <property type="gene ID" value="OB11G27200"/>
</dbReference>
<dbReference type="InterPro" id="IPR007658">
    <property type="entry name" value="DUF594"/>
</dbReference>
<reference evidence="3" key="1">
    <citation type="journal article" date="2013" name="Nat. Commun.">
        <title>Whole-genome sequencing of Oryza brachyantha reveals mechanisms underlying Oryza genome evolution.</title>
        <authorList>
            <person name="Chen J."/>
            <person name="Huang Q."/>
            <person name="Gao D."/>
            <person name="Wang J."/>
            <person name="Lang Y."/>
            <person name="Liu T."/>
            <person name="Li B."/>
            <person name="Bai Z."/>
            <person name="Luis Goicoechea J."/>
            <person name="Liang C."/>
            <person name="Chen C."/>
            <person name="Zhang W."/>
            <person name="Sun S."/>
            <person name="Liao Y."/>
            <person name="Zhang X."/>
            <person name="Yang L."/>
            <person name="Song C."/>
            <person name="Wang M."/>
            <person name="Shi J."/>
            <person name="Liu G."/>
            <person name="Liu J."/>
            <person name="Zhou H."/>
            <person name="Zhou W."/>
            <person name="Yu Q."/>
            <person name="An N."/>
            <person name="Chen Y."/>
            <person name="Cai Q."/>
            <person name="Wang B."/>
            <person name="Liu B."/>
            <person name="Min J."/>
            <person name="Huang Y."/>
            <person name="Wu H."/>
            <person name="Li Z."/>
            <person name="Zhang Y."/>
            <person name="Yin Y."/>
            <person name="Song W."/>
            <person name="Jiang J."/>
            <person name="Jackson S.A."/>
            <person name="Wing R.A."/>
            <person name="Wang J."/>
            <person name="Chen M."/>
        </authorList>
    </citation>
    <scope>NUCLEOTIDE SEQUENCE [LARGE SCALE GENOMIC DNA]</scope>
    <source>
        <strain evidence="3">cv. IRGC 101232</strain>
    </source>
</reference>
<dbReference type="STRING" id="4533.J3NA84"/>
<sequence>MILVSLFLQVFLFVFAGWRRHSTCAVVRVVLWLAYLSADTLAVFVLGHLAVRAGEPDQQLVSTWAPFLLVHLGGQDTITAFSMQDNELWLRHLLNLATQVVVAGYVVGKASWPDRRLKTSMLLVFISGFFKYAERTAHLSSARSTTRTSMLSLKLYWQGKGSYGTMRTEARQLMEETLDRMLQGSSSASCLPALMEAFSLRTDIMAGDTPLNKVPTIILADEGKLPDMLREFRSRADRYRALEHVGELLVYCYRRLYTKSYVRDLVRAIVVSRCYRQRKSYTGRNAPHLPIGHAPLWSIVKIWIVQTIFYVLPIPIALALFVAAEKGSSNSTGGRAADITVSYILLVGALVLDVLSLANFKFSAGTRLRPAWSQKLGQYNMITSRKYKYLESLYIECGCDVVHTPMNSTKEFILDSLLASGARKEWSIASTCGQLSLHKWTALTTLKESVRSDVDFPTRVLMWHIATDLCFHSTTEETCDDGVLEKRKQISRELSNYIMYLVFKCNVMLTPTSQVLHDEVRSMIGPGLYRRLHHRGEKDIDVMELFSQEINKKMEQEGSKVEVQEPEEPQDEVQIEHEEDEIIIQTDVQESANIIQNDALAAEPTNKLHPSSQVRYSPKLLLSSAIDVAKELISINNEAERWELIAAVWAEMIYYTAPRCGAAFHCDHLCTGGEFITHVLLLMYFLGPFMPQLAGA</sequence>
<feature type="transmembrane region" description="Helical" evidence="1">
    <location>
        <begin position="343"/>
        <end position="360"/>
    </location>
</feature>
<dbReference type="PANTHER" id="PTHR31325">
    <property type="entry name" value="OS01G0798800 PROTEIN-RELATED"/>
    <property type="match status" value="1"/>
</dbReference>
<accession>J3NA84</accession>
<dbReference type="Pfam" id="PF13968">
    <property type="entry name" value="DUF4220"/>
    <property type="match status" value="1"/>
</dbReference>
<protein>
    <recommendedName>
        <fullName evidence="2">DUF4220 domain-containing protein</fullName>
    </recommendedName>
</protein>
<dbReference type="eggNOG" id="ENOG502QQBP">
    <property type="taxonomic scope" value="Eukaryota"/>
</dbReference>
<keyword evidence="4" id="KW-1185">Reference proteome</keyword>
<dbReference type="OMA" id="EWSIAST"/>
<dbReference type="Pfam" id="PF04578">
    <property type="entry name" value="DUF594"/>
    <property type="match status" value="1"/>
</dbReference>
<dbReference type="EnsemblPlants" id="OB11G27200.1">
    <property type="protein sequence ID" value="OB11G27200.1"/>
    <property type="gene ID" value="OB11G27200"/>
</dbReference>
<evidence type="ECO:0000313" key="4">
    <source>
        <dbReference type="Proteomes" id="UP000006038"/>
    </source>
</evidence>
<organism evidence="3">
    <name type="scientific">Oryza brachyantha</name>
    <name type="common">malo sina</name>
    <dbReference type="NCBI Taxonomy" id="4533"/>
    <lineage>
        <taxon>Eukaryota</taxon>
        <taxon>Viridiplantae</taxon>
        <taxon>Streptophyta</taxon>
        <taxon>Embryophyta</taxon>
        <taxon>Tracheophyta</taxon>
        <taxon>Spermatophyta</taxon>
        <taxon>Magnoliopsida</taxon>
        <taxon>Liliopsida</taxon>
        <taxon>Poales</taxon>
        <taxon>Poaceae</taxon>
        <taxon>BOP clade</taxon>
        <taxon>Oryzoideae</taxon>
        <taxon>Oryzeae</taxon>
        <taxon>Oryzinae</taxon>
        <taxon>Oryza</taxon>
    </lineage>
</organism>
<feature type="transmembrane region" description="Helical" evidence="1">
    <location>
        <begin position="302"/>
        <end position="323"/>
    </location>
</feature>
<keyword evidence="1" id="KW-0812">Transmembrane</keyword>
<evidence type="ECO:0000256" key="1">
    <source>
        <dbReference type="SAM" id="Phobius"/>
    </source>
</evidence>
<keyword evidence="1" id="KW-0472">Membrane</keyword>
<evidence type="ECO:0000313" key="3">
    <source>
        <dbReference type="EnsemblPlants" id="OB11G27200.1"/>
    </source>
</evidence>
<name>J3NA84_ORYBR</name>
<evidence type="ECO:0000259" key="2">
    <source>
        <dbReference type="Pfam" id="PF13968"/>
    </source>
</evidence>
<feature type="domain" description="DUF4220" evidence="2">
    <location>
        <begin position="32"/>
        <end position="368"/>
    </location>
</feature>
<dbReference type="AlphaFoldDB" id="J3NA84"/>
<proteinExistence type="predicted"/>
<dbReference type="HOGENOM" id="CLU_009180_3_0_1"/>
<dbReference type="Proteomes" id="UP000006038">
    <property type="component" value="Chromosome 11"/>
</dbReference>
<keyword evidence="1" id="KW-1133">Transmembrane helix</keyword>
<dbReference type="InterPro" id="IPR025315">
    <property type="entry name" value="DUF4220"/>
</dbReference>
<feature type="transmembrane region" description="Helical" evidence="1">
    <location>
        <begin position="32"/>
        <end position="51"/>
    </location>
</feature>